<feature type="compositionally biased region" description="Basic residues" evidence="1">
    <location>
        <begin position="65"/>
        <end position="81"/>
    </location>
</feature>
<feature type="region of interest" description="Disordered" evidence="1">
    <location>
        <begin position="55"/>
        <end position="81"/>
    </location>
</feature>
<name>A0A0L0FDB0_9EUKA</name>
<evidence type="ECO:0000313" key="3">
    <source>
        <dbReference type="Proteomes" id="UP000054560"/>
    </source>
</evidence>
<protein>
    <submittedName>
        <fullName evidence="2">Uncharacterized protein</fullName>
    </submittedName>
</protein>
<organism evidence="2 3">
    <name type="scientific">Sphaeroforma arctica JP610</name>
    <dbReference type="NCBI Taxonomy" id="667725"/>
    <lineage>
        <taxon>Eukaryota</taxon>
        <taxon>Ichthyosporea</taxon>
        <taxon>Ichthyophonida</taxon>
        <taxon>Sphaeroforma</taxon>
    </lineage>
</organism>
<dbReference type="Proteomes" id="UP000054560">
    <property type="component" value="Unassembled WGS sequence"/>
</dbReference>
<dbReference type="RefSeq" id="XP_014148639.1">
    <property type="nucleotide sequence ID" value="XM_014293164.1"/>
</dbReference>
<accession>A0A0L0FDB0</accession>
<dbReference type="GeneID" id="25913228"/>
<gene>
    <name evidence="2" type="ORF">SARC_12724</name>
</gene>
<sequence length="81" mass="9337">MCRDNNSKKLYRLQCMDPDPSSCSLREGHQEQQLNNTDYGQDKLAAIGNECHHSSLFEDPETISRHPRGQRTKRKHGKAKN</sequence>
<evidence type="ECO:0000256" key="1">
    <source>
        <dbReference type="SAM" id="MobiDB-lite"/>
    </source>
</evidence>
<reference evidence="2 3" key="1">
    <citation type="submission" date="2011-02" db="EMBL/GenBank/DDBJ databases">
        <title>The Genome Sequence of Sphaeroforma arctica JP610.</title>
        <authorList>
            <consortium name="The Broad Institute Genome Sequencing Platform"/>
            <person name="Russ C."/>
            <person name="Cuomo C."/>
            <person name="Young S.K."/>
            <person name="Zeng Q."/>
            <person name="Gargeya S."/>
            <person name="Alvarado L."/>
            <person name="Berlin A."/>
            <person name="Chapman S.B."/>
            <person name="Chen Z."/>
            <person name="Freedman E."/>
            <person name="Gellesch M."/>
            <person name="Goldberg J."/>
            <person name="Griggs A."/>
            <person name="Gujja S."/>
            <person name="Heilman E."/>
            <person name="Heiman D."/>
            <person name="Howarth C."/>
            <person name="Mehta T."/>
            <person name="Neiman D."/>
            <person name="Pearson M."/>
            <person name="Roberts A."/>
            <person name="Saif S."/>
            <person name="Shea T."/>
            <person name="Shenoy N."/>
            <person name="Sisk P."/>
            <person name="Stolte C."/>
            <person name="Sykes S."/>
            <person name="White J."/>
            <person name="Yandava C."/>
            <person name="Burger G."/>
            <person name="Gray M.W."/>
            <person name="Holland P.W.H."/>
            <person name="King N."/>
            <person name="Lang F.B.F."/>
            <person name="Roger A.J."/>
            <person name="Ruiz-Trillo I."/>
            <person name="Haas B."/>
            <person name="Nusbaum C."/>
            <person name="Birren B."/>
        </authorList>
    </citation>
    <scope>NUCLEOTIDE SEQUENCE [LARGE SCALE GENOMIC DNA]</scope>
    <source>
        <strain evidence="2 3">JP610</strain>
    </source>
</reference>
<proteinExistence type="predicted"/>
<keyword evidence="3" id="KW-1185">Reference proteome</keyword>
<dbReference type="EMBL" id="KQ244129">
    <property type="protein sequence ID" value="KNC74737.1"/>
    <property type="molecule type" value="Genomic_DNA"/>
</dbReference>
<dbReference type="AlphaFoldDB" id="A0A0L0FDB0"/>
<evidence type="ECO:0000313" key="2">
    <source>
        <dbReference type="EMBL" id="KNC74737.1"/>
    </source>
</evidence>